<comment type="caution">
    <text evidence="2">The sequence shown here is derived from an EMBL/GenBank/DDBJ whole genome shotgun (WGS) entry which is preliminary data.</text>
</comment>
<sequence length="377" mass="40533">MNEDLTGGFADSADRTSGEADRASRPADLSADAEFPTPEEEAALEVETQRIRQIIDSYAAETTPDPERAHLLEGWVLRVARAEMLRGPKLELVDESGLELTVLVGALKHRVRNIIDAHPQSRARSVSAAVSTPAEDSDADLCIEFSLGIDVALEGSAPQIAQEIRRSVGAAIAAELGVPVSRVDVLVGDLLPPRSEAGAEVHPSQNLMSEDGPTSSDTHAADCPQRGTATEAEDRSDEVAESTEPAAVVADITRRTPGIAGLSPSLRDRFEDFVRQRQTETTTVDLVYRGDRADLHLDCQLDGSRSATAIAREIAETVCGAVTKTLQSDESAHAQRRVSSTRVRMRITELGVEPHDRAMPVQSRADCACTRNDGKDD</sequence>
<protein>
    <recommendedName>
        <fullName evidence="4">Asp23/Gls24 family envelope stress response protein</fullName>
    </recommendedName>
</protein>
<gene>
    <name evidence="2" type="ORF">H9634_03080</name>
</gene>
<organism evidence="2 3">
    <name type="scientific">Brevibacterium gallinarum</name>
    <dbReference type="NCBI Taxonomy" id="2762220"/>
    <lineage>
        <taxon>Bacteria</taxon>
        <taxon>Bacillati</taxon>
        <taxon>Actinomycetota</taxon>
        <taxon>Actinomycetes</taxon>
        <taxon>Micrococcales</taxon>
        <taxon>Brevibacteriaceae</taxon>
        <taxon>Brevibacterium</taxon>
    </lineage>
</organism>
<feature type="compositionally biased region" description="Polar residues" evidence="1">
    <location>
        <begin position="203"/>
        <end position="218"/>
    </location>
</feature>
<evidence type="ECO:0000313" key="2">
    <source>
        <dbReference type="EMBL" id="MBD8019766.1"/>
    </source>
</evidence>
<feature type="compositionally biased region" description="Basic and acidic residues" evidence="1">
    <location>
        <begin position="12"/>
        <end position="25"/>
    </location>
</feature>
<reference evidence="2 3" key="1">
    <citation type="submission" date="2020-08" db="EMBL/GenBank/DDBJ databases">
        <title>A Genomic Blueprint of the Chicken Gut Microbiome.</title>
        <authorList>
            <person name="Gilroy R."/>
            <person name="Ravi A."/>
            <person name="Getino M."/>
            <person name="Pursley I."/>
            <person name="Horton D.L."/>
            <person name="Alikhan N.-F."/>
            <person name="Baker D."/>
            <person name="Gharbi K."/>
            <person name="Hall N."/>
            <person name="Watson M."/>
            <person name="Adriaenssens E.M."/>
            <person name="Foster-Nyarko E."/>
            <person name="Jarju S."/>
            <person name="Secka A."/>
            <person name="Antonio M."/>
            <person name="Oren A."/>
            <person name="Chaudhuri R."/>
            <person name="La Ragione R.M."/>
            <person name="Hildebrand F."/>
            <person name="Pallen M.J."/>
        </authorList>
    </citation>
    <scope>NUCLEOTIDE SEQUENCE [LARGE SCALE GENOMIC DNA]</scope>
    <source>
        <strain evidence="2 3">Re57</strain>
    </source>
</reference>
<evidence type="ECO:0008006" key="4">
    <source>
        <dbReference type="Google" id="ProtNLM"/>
    </source>
</evidence>
<dbReference type="Proteomes" id="UP000651517">
    <property type="component" value="Unassembled WGS sequence"/>
</dbReference>
<proteinExistence type="predicted"/>
<keyword evidence="3" id="KW-1185">Reference proteome</keyword>
<accession>A0ABR8WSR1</accession>
<evidence type="ECO:0000256" key="1">
    <source>
        <dbReference type="SAM" id="MobiDB-lite"/>
    </source>
</evidence>
<name>A0ABR8WSR1_9MICO</name>
<dbReference type="RefSeq" id="WP_191725320.1">
    <property type="nucleotide sequence ID" value="NZ_JACSPY010000002.1"/>
</dbReference>
<feature type="region of interest" description="Disordered" evidence="1">
    <location>
        <begin position="196"/>
        <end position="245"/>
    </location>
</feature>
<evidence type="ECO:0000313" key="3">
    <source>
        <dbReference type="Proteomes" id="UP000651517"/>
    </source>
</evidence>
<feature type="region of interest" description="Disordered" evidence="1">
    <location>
        <begin position="1"/>
        <end position="41"/>
    </location>
</feature>
<dbReference type="EMBL" id="JACSPY010000002">
    <property type="protein sequence ID" value="MBD8019766.1"/>
    <property type="molecule type" value="Genomic_DNA"/>
</dbReference>